<dbReference type="SUPFAM" id="SSF57667">
    <property type="entry name" value="beta-beta-alpha zinc fingers"/>
    <property type="match status" value="1"/>
</dbReference>
<feature type="region of interest" description="Disordered" evidence="2">
    <location>
        <begin position="1"/>
        <end position="59"/>
    </location>
</feature>
<dbReference type="Gene3D" id="3.30.160.60">
    <property type="entry name" value="Classic Zinc Finger"/>
    <property type="match status" value="1"/>
</dbReference>
<dbReference type="GO" id="GO:0008270">
    <property type="term" value="F:zinc ion binding"/>
    <property type="evidence" value="ECO:0007669"/>
    <property type="project" value="UniProtKB-KW"/>
</dbReference>
<gene>
    <name evidence="4" type="ORF">DPMN_092750</name>
</gene>
<dbReference type="Proteomes" id="UP000828390">
    <property type="component" value="Unassembled WGS sequence"/>
</dbReference>
<evidence type="ECO:0000313" key="5">
    <source>
        <dbReference type="Proteomes" id="UP000828390"/>
    </source>
</evidence>
<keyword evidence="5" id="KW-1185">Reference proteome</keyword>
<proteinExistence type="predicted"/>
<comment type="caution">
    <text evidence="4">The sequence shown here is derived from an EMBL/GenBank/DDBJ whole genome shotgun (WGS) entry which is preliminary data.</text>
</comment>
<evidence type="ECO:0000256" key="1">
    <source>
        <dbReference type="PROSITE-ProRule" id="PRU00042"/>
    </source>
</evidence>
<reference evidence="4" key="1">
    <citation type="journal article" date="2019" name="bioRxiv">
        <title>The Genome of the Zebra Mussel, Dreissena polymorpha: A Resource for Invasive Species Research.</title>
        <authorList>
            <person name="McCartney M.A."/>
            <person name="Auch B."/>
            <person name="Kono T."/>
            <person name="Mallez S."/>
            <person name="Zhang Y."/>
            <person name="Obille A."/>
            <person name="Becker A."/>
            <person name="Abrahante J.E."/>
            <person name="Garbe J."/>
            <person name="Badalamenti J.P."/>
            <person name="Herman A."/>
            <person name="Mangelson H."/>
            <person name="Liachko I."/>
            <person name="Sullivan S."/>
            <person name="Sone E.D."/>
            <person name="Koren S."/>
            <person name="Silverstein K.A.T."/>
            <person name="Beckman K.B."/>
            <person name="Gohl D.M."/>
        </authorList>
    </citation>
    <scope>NUCLEOTIDE SEQUENCE</scope>
    <source>
        <strain evidence="4">Duluth1</strain>
        <tissue evidence="4">Whole animal</tissue>
    </source>
</reference>
<protein>
    <recommendedName>
        <fullName evidence="3">C2H2-type domain-containing protein</fullName>
    </recommendedName>
</protein>
<evidence type="ECO:0000259" key="3">
    <source>
        <dbReference type="PROSITE" id="PS50157"/>
    </source>
</evidence>
<evidence type="ECO:0000313" key="4">
    <source>
        <dbReference type="EMBL" id="KAH3850341.1"/>
    </source>
</evidence>
<dbReference type="PROSITE" id="PS50157">
    <property type="entry name" value="ZINC_FINGER_C2H2_2"/>
    <property type="match status" value="1"/>
</dbReference>
<dbReference type="AlphaFoldDB" id="A0A9D4L2D7"/>
<feature type="compositionally biased region" description="Polar residues" evidence="2">
    <location>
        <begin position="11"/>
        <end position="21"/>
    </location>
</feature>
<feature type="domain" description="C2H2-type" evidence="3">
    <location>
        <begin position="55"/>
        <end position="82"/>
    </location>
</feature>
<reference evidence="4" key="2">
    <citation type="submission" date="2020-11" db="EMBL/GenBank/DDBJ databases">
        <authorList>
            <person name="McCartney M.A."/>
            <person name="Auch B."/>
            <person name="Kono T."/>
            <person name="Mallez S."/>
            <person name="Becker A."/>
            <person name="Gohl D.M."/>
            <person name="Silverstein K.A.T."/>
            <person name="Koren S."/>
            <person name="Bechman K.B."/>
            <person name="Herman A."/>
            <person name="Abrahante J.E."/>
            <person name="Garbe J."/>
        </authorList>
    </citation>
    <scope>NUCLEOTIDE SEQUENCE</scope>
    <source>
        <strain evidence="4">Duluth1</strain>
        <tissue evidence="4">Whole animal</tissue>
    </source>
</reference>
<sequence length="86" mass="9730">MEPDLWEKPAQNRSAWRSSQKVGAKKHAQHRVCLAEQKRAKRKERKASDAPPSGPSCPICGRTFHARIGLIGHLRTHNTNHRNTNS</sequence>
<keyword evidence="1" id="KW-0863">Zinc-finger</keyword>
<dbReference type="PROSITE" id="PS00028">
    <property type="entry name" value="ZINC_FINGER_C2H2_1"/>
    <property type="match status" value="1"/>
</dbReference>
<organism evidence="4 5">
    <name type="scientific">Dreissena polymorpha</name>
    <name type="common">Zebra mussel</name>
    <name type="synonym">Mytilus polymorpha</name>
    <dbReference type="NCBI Taxonomy" id="45954"/>
    <lineage>
        <taxon>Eukaryota</taxon>
        <taxon>Metazoa</taxon>
        <taxon>Spiralia</taxon>
        <taxon>Lophotrochozoa</taxon>
        <taxon>Mollusca</taxon>
        <taxon>Bivalvia</taxon>
        <taxon>Autobranchia</taxon>
        <taxon>Heteroconchia</taxon>
        <taxon>Euheterodonta</taxon>
        <taxon>Imparidentia</taxon>
        <taxon>Neoheterodontei</taxon>
        <taxon>Myida</taxon>
        <taxon>Dreissenoidea</taxon>
        <taxon>Dreissenidae</taxon>
        <taxon>Dreissena</taxon>
    </lineage>
</organism>
<dbReference type="InterPro" id="IPR013087">
    <property type="entry name" value="Znf_C2H2_type"/>
</dbReference>
<evidence type="ECO:0000256" key="2">
    <source>
        <dbReference type="SAM" id="MobiDB-lite"/>
    </source>
</evidence>
<keyword evidence="1" id="KW-0862">Zinc</keyword>
<dbReference type="InterPro" id="IPR036236">
    <property type="entry name" value="Znf_C2H2_sf"/>
</dbReference>
<dbReference type="EMBL" id="JAIWYP010000003">
    <property type="protein sequence ID" value="KAH3850341.1"/>
    <property type="molecule type" value="Genomic_DNA"/>
</dbReference>
<keyword evidence="1" id="KW-0479">Metal-binding</keyword>
<name>A0A9D4L2D7_DREPO</name>
<accession>A0A9D4L2D7</accession>